<dbReference type="AlphaFoldDB" id="A0A1Y2BBL3"/>
<dbReference type="OrthoDB" id="2412252at2759"/>
<feature type="region of interest" description="Disordered" evidence="1">
    <location>
        <begin position="1"/>
        <end position="28"/>
    </location>
</feature>
<keyword evidence="3" id="KW-1185">Reference proteome</keyword>
<sequence length="465" mass="52843">MKPGMNNNAMNSPSMMSPSMGPPGMKGTPMGVPGLMGMKKKSPLGEGNEFGELNGMSPMLNDSPLNMKYTPGGNGNNGRKESFGSDIRPNIKELMNYGNKGDDSDNEEEDRFYLPKKEDGTLRPFLGRNSVIGNTNSLLHFKKLSLMDVGGDFNSLYRALGNNNTDETSSPATKPKVSKQQSTDHFAQELEMLDKMNNKNNQQNDMSKLGIDSRQVNMTNIIPGKSKTQSMIQPEDSMMTEDIHLDFPVPPNPYSKIANDTNEKNGMNANQKQQIAEPTHPQEKIEIPVDPELLHCLTAMLRIIHRLSGSCFREEQKSFESVPPPVPKWYYQFCVKSFPSFAKLTQTHVINYLECMEEKYTINGLKELPVEYMKIQESLESFIKATRAWERVVTDWKRDIIHRKHLNHKKIDFDDDDSIMKVVRINDVLRVNLLLKDHIEENARKETSKLRKFFLPPKQPSSLQK</sequence>
<proteinExistence type="predicted"/>
<organism evidence="2 3">
    <name type="scientific">Neocallimastix californiae</name>
    <dbReference type="NCBI Taxonomy" id="1754190"/>
    <lineage>
        <taxon>Eukaryota</taxon>
        <taxon>Fungi</taxon>
        <taxon>Fungi incertae sedis</taxon>
        <taxon>Chytridiomycota</taxon>
        <taxon>Chytridiomycota incertae sedis</taxon>
        <taxon>Neocallimastigomycetes</taxon>
        <taxon>Neocallimastigales</taxon>
        <taxon>Neocallimastigaceae</taxon>
        <taxon>Neocallimastix</taxon>
    </lineage>
</organism>
<name>A0A1Y2BBL3_9FUNG</name>
<reference evidence="2 3" key="1">
    <citation type="submission" date="2016-08" db="EMBL/GenBank/DDBJ databases">
        <title>A Parts List for Fungal Cellulosomes Revealed by Comparative Genomics.</title>
        <authorList>
            <consortium name="DOE Joint Genome Institute"/>
            <person name="Haitjema C.H."/>
            <person name="Gilmore S.P."/>
            <person name="Henske J.K."/>
            <person name="Solomon K.V."/>
            <person name="De Groot R."/>
            <person name="Kuo A."/>
            <person name="Mondo S.J."/>
            <person name="Salamov A.A."/>
            <person name="Labutti K."/>
            <person name="Zhao Z."/>
            <person name="Chiniquy J."/>
            <person name="Barry K."/>
            <person name="Brewer H.M."/>
            <person name="Purvine S.O."/>
            <person name="Wright A.T."/>
            <person name="Boxma B."/>
            <person name="Van Alen T."/>
            <person name="Hackstein J.H."/>
            <person name="Baker S.E."/>
            <person name="Grigoriev I.V."/>
            <person name="O'Malley M.A."/>
        </authorList>
    </citation>
    <scope>NUCLEOTIDE SEQUENCE [LARGE SCALE GENOMIC DNA]</scope>
    <source>
        <strain evidence="2 3">G1</strain>
    </source>
</reference>
<feature type="region of interest" description="Disordered" evidence="1">
    <location>
        <begin position="162"/>
        <end position="182"/>
    </location>
</feature>
<dbReference type="Proteomes" id="UP000193920">
    <property type="component" value="Unassembled WGS sequence"/>
</dbReference>
<dbReference type="EMBL" id="MCOG01000167">
    <property type="protein sequence ID" value="ORY31867.1"/>
    <property type="molecule type" value="Genomic_DNA"/>
</dbReference>
<feature type="region of interest" description="Disordered" evidence="1">
    <location>
        <begin position="96"/>
        <end position="115"/>
    </location>
</feature>
<evidence type="ECO:0000313" key="2">
    <source>
        <dbReference type="EMBL" id="ORY31867.1"/>
    </source>
</evidence>
<protein>
    <submittedName>
        <fullName evidence="2">Uncharacterized protein</fullName>
    </submittedName>
</protein>
<evidence type="ECO:0000256" key="1">
    <source>
        <dbReference type="SAM" id="MobiDB-lite"/>
    </source>
</evidence>
<accession>A0A1Y2BBL3</accession>
<evidence type="ECO:0000313" key="3">
    <source>
        <dbReference type="Proteomes" id="UP000193920"/>
    </source>
</evidence>
<comment type="caution">
    <text evidence="2">The sequence shown here is derived from an EMBL/GenBank/DDBJ whole genome shotgun (WGS) entry which is preliminary data.</text>
</comment>
<gene>
    <name evidence="2" type="ORF">LY90DRAFT_75809</name>
</gene>